<comment type="caution">
    <text evidence="2">The sequence shown here is derived from an EMBL/GenBank/DDBJ whole genome shotgun (WGS) entry which is preliminary data.</text>
</comment>
<sequence length="134" mass="16339">MKKHSKRWKEFGQIIEIVDIRIDKQQRMLVKLRKRNQELQDQIEEFWRRIEVLQQELKSLVVVKENNALSRLFMRRESVKTNIESVFFDASITRQKAEDLASEIELVEAEKRRLEKRKDALHEIREELRYEKAC</sequence>
<proteinExistence type="predicted"/>
<reference evidence="2 3" key="1">
    <citation type="journal article" date="2021" name="PeerJ">
        <title>Analysis of 44 Vibrio anguillarum genomes reveals high genetic diversity.</title>
        <authorList>
            <person name="Hansen M.J."/>
            <person name="Dalsgaard I."/>
        </authorList>
    </citation>
    <scope>NUCLEOTIDE SEQUENCE [LARGE SCALE GENOMIC DNA]</scope>
    <source>
        <strain evidence="2 3">17-16730-2A</strain>
    </source>
</reference>
<accession>A0AAW4AHV0</accession>
<evidence type="ECO:0000313" key="3">
    <source>
        <dbReference type="Proteomes" id="UP000722957"/>
    </source>
</evidence>
<dbReference type="KEGG" id="vau:VANGNB10_cII0846c"/>
<keyword evidence="1" id="KW-0175">Coiled coil</keyword>
<evidence type="ECO:0000313" key="2">
    <source>
        <dbReference type="EMBL" id="MBF4273869.1"/>
    </source>
</evidence>
<dbReference type="Proteomes" id="UP000722957">
    <property type="component" value="Unassembled WGS sequence"/>
</dbReference>
<feature type="coiled-coil region" evidence="1">
    <location>
        <begin position="90"/>
        <end position="131"/>
    </location>
</feature>
<gene>
    <name evidence="2" type="ORF">EAY07_17920</name>
</gene>
<dbReference type="GeneID" id="83858230"/>
<name>A0AAW4AHV0_VIBAN</name>
<feature type="coiled-coil region" evidence="1">
    <location>
        <begin position="22"/>
        <end position="56"/>
    </location>
</feature>
<protein>
    <recommendedName>
        <fullName evidence="4">Type III secretion protein</fullName>
    </recommendedName>
</protein>
<organism evidence="2 3">
    <name type="scientific">Vibrio anguillarum</name>
    <name type="common">Listonella anguillarum</name>
    <dbReference type="NCBI Taxonomy" id="55601"/>
    <lineage>
        <taxon>Bacteria</taxon>
        <taxon>Pseudomonadati</taxon>
        <taxon>Pseudomonadota</taxon>
        <taxon>Gammaproteobacteria</taxon>
        <taxon>Vibrionales</taxon>
        <taxon>Vibrionaceae</taxon>
        <taxon>Vibrio</taxon>
    </lineage>
</organism>
<evidence type="ECO:0000256" key="1">
    <source>
        <dbReference type="SAM" id="Coils"/>
    </source>
</evidence>
<dbReference type="RefSeq" id="WP_019280809.1">
    <property type="nucleotide sequence ID" value="NZ_CP011465.1"/>
</dbReference>
<dbReference type="AlphaFoldDB" id="A0AAW4AHV0"/>
<dbReference type="EMBL" id="RDOM01000073">
    <property type="protein sequence ID" value="MBF4273869.1"/>
    <property type="molecule type" value="Genomic_DNA"/>
</dbReference>
<evidence type="ECO:0008006" key="4">
    <source>
        <dbReference type="Google" id="ProtNLM"/>
    </source>
</evidence>